<dbReference type="RefSeq" id="WP_182923709.1">
    <property type="nucleotide sequence ID" value="NZ_WNXD01000002.1"/>
</dbReference>
<evidence type="ECO:0008006" key="4">
    <source>
        <dbReference type="Google" id="ProtNLM"/>
    </source>
</evidence>
<dbReference type="PROSITE" id="PS51257">
    <property type="entry name" value="PROKAR_LIPOPROTEIN"/>
    <property type="match status" value="1"/>
</dbReference>
<keyword evidence="1" id="KW-0732">Signal</keyword>
<evidence type="ECO:0000313" key="3">
    <source>
        <dbReference type="Proteomes" id="UP000601055"/>
    </source>
</evidence>
<proteinExistence type="predicted"/>
<feature type="signal peptide" evidence="1">
    <location>
        <begin position="1"/>
        <end position="17"/>
    </location>
</feature>
<reference evidence="2" key="1">
    <citation type="submission" date="2019-11" db="EMBL/GenBank/DDBJ databases">
        <title>Description of Pedobacter sp. LMG 31464T.</title>
        <authorList>
            <person name="Carlier A."/>
            <person name="Qi S."/>
            <person name="Vandamme P."/>
        </authorList>
    </citation>
    <scope>NUCLEOTIDE SEQUENCE</scope>
    <source>
        <strain evidence="2">LMG 31464</strain>
    </source>
</reference>
<evidence type="ECO:0000313" key="2">
    <source>
        <dbReference type="EMBL" id="MBB2147081.1"/>
    </source>
</evidence>
<evidence type="ECO:0000256" key="1">
    <source>
        <dbReference type="SAM" id="SignalP"/>
    </source>
</evidence>
<sequence>MKKITFLLIGFAGLIFACQSNKTEQKETETVALDTNVQAGTQQFCYSYIKDKDTATIKLMNSGTITTGELAYNLYEKDKNNGIVEGELHGDTLLAEYTFNSEGKESVRQVAFLKKGNQLLEGFGDVVEGKNGKMMFKDTSKLTFGQSIVFTKVDCK</sequence>
<protein>
    <recommendedName>
        <fullName evidence="4">Lipoprotein</fullName>
    </recommendedName>
</protein>
<gene>
    <name evidence="2" type="ORF">GM921_16370</name>
</gene>
<organism evidence="2 3">
    <name type="scientific">Pedobacter planticolens</name>
    <dbReference type="NCBI Taxonomy" id="2679964"/>
    <lineage>
        <taxon>Bacteria</taxon>
        <taxon>Pseudomonadati</taxon>
        <taxon>Bacteroidota</taxon>
        <taxon>Sphingobacteriia</taxon>
        <taxon>Sphingobacteriales</taxon>
        <taxon>Sphingobacteriaceae</taxon>
        <taxon>Pedobacter</taxon>
    </lineage>
</organism>
<keyword evidence="3" id="KW-1185">Reference proteome</keyword>
<dbReference type="EMBL" id="WNXD01000002">
    <property type="protein sequence ID" value="MBB2147081.1"/>
    <property type="molecule type" value="Genomic_DNA"/>
</dbReference>
<dbReference type="AlphaFoldDB" id="A0A923DZQ3"/>
<dbReference type="Proteomes" id="UP000601055">
    <property type="component" value="Unassembled WGS sequence"/>
</dbReference>
<name>A0A923DZQ3_9SPHI</name>
<feature type="chain" id="PRO_5037641122" description="Lipoprotein" evidence="1">
    <location>
        <begin position="18"/>
        <end position="156"/>
    </location>
</feature>
<accession>A0A923DZQ3</accession>
<comment type="caution">
    <text evidence="2">The sequence shown here is derived from an EMBL/GenBank/DDBJ whole genome shotgun (WGS) entry which is preliminary data.</text>
</comment>